<dbReference type="EMBL" id="CABWLC010000018">
    <property type="protein sequence ID" value="VXA87891.1"/>
    <property type="molecule type" value="Genomic_DNA"/>
</dbReference>
<reference evidence="2 3" key="1">
    <citation type="submission" date="2019-10" db="EMBL/GenBank/DDBJ databases">
        <authorList>
            <person name="Karimi E."/>
        </authorList>
    </citation>
    <scope>NUCLEOTIDE SEQUENCE [LARGE SCALE GENOMIC DNA]</scope>
    <source>
        <strain evidence="2">Aeromonas sp. 8C</strain>
    </source>
</reference>
<gene>
    <name evidence="2" type="ORF">AERO8C_50418</name>
</gene>
<dbReference type="AlphaFoldDB" id="A0A653L9W6"/>
<protein>
    <submittedName>
        <fullName evidence="2">Uncharacterized protein</fullName>
    </submittedName>
</protein>
<accession>A0A653L9W6</accession>
<feature type="transmembrane region" description="Helical" evidence="1">
    <location>
        <begin position="12"/>
        <end position="34"/>
    </location>
</feature>
<keyword evidence="1" id="KW-1133">Transmembrane helix</keyword>
<organism evidence="2 3">
    <name type="scientific">Aeromonas veronii</name>
    <dbReference type="NCBI Taxonomy" id="654"/>
    <lineage>
        <taxon>Bacteria</taxon>
        <taxon>Pseudomonadati</taxon>
        <taxon>Pseudomonadota</taxon>
        <taxon>Gammaproteobacteria</taxon>
        <taxon>Aeromonadales</taxon>
        <taxon>Aeromonadaceae</taxon>
        <taxon>Aeromonas</taxon>
    </lineage>
</organism>
<proteinExistence type="predicted"/>
<evidence type="ECO:0000313" key="2">
    <source>
        <dbReference type="EMBL" id="VXA87891.1"/>
    </source>
</evidence>
<evidence type="ECO:0000313" key="3">
    <source>
        <dbReference type="Proteomes" id="UP000439123"/>
    </source>
</evidence>
<evidence type="ECO:0000256" key="1">
    <source>
        <dbReference type="SAM" id="Phobius"/>
    </source>
</evidence>
<name>A0A653L9W6_AERVE</name>
<sequence length="61" mass="6981">MLYGAHPDFWVGAFFIFPLRSSLIFFCFASIPLISISSFKSLLRVVASYFCTVICCERSFK</sequence>
<dbReference type="Proteomes" id="UP000439123">
    <property type="component" value="Unassembled WGS sequence"/>
</dbReference>
<keyword evidence="1" id="KW-0472">Membrane</keyword>
<keyword evidence="1" id="KW-0812">Transmembrane</keyword>